<dbReference type="InterPro" id="IPR001303">
    <property type="entry name" value="Aldolase_II/adducin_N"/>
</dbReference>
<proteinExistence type="inferred from homology"/>
<dbReference type="EMBL" id="SACN01000001">
    <property type="protein sequence ID" value="RVT94309.1"/>
    <property type="molecule type" value="Genomic_DNA"/>
</dbReference>
<dbReference type="GO" id="GO:0005856">
    <property type="term" value="C:cytoskeleton"/>
    <property type="evidence" value="ECO:0007669"/>
    <property type="project" value="TreeGrafter"/>
</dbReference>
<dbReference type="SMART" id="SM01007">
    <property type="entry name" value="Aldolase_II"/>
    <property type="match status" value="1"/>
</dbReference>
<evidence type="ECO:0000313" key="4">
    <source>
        <dbReference type="Proteomes" id="UP000282971"/>
    </source>
</evidence>
<dbReference type="AlphaFoldDB" id="A0A437M9I6"/>
<evidence type="ECO:0000259" key="2">
    <source>
        <dbReference type="SMART" id="SM01007"/>
    </source>
</evidence>
<dbReference type="SUPFAM" id="SSF53639">
    <property type="entry name" value="AraD/HMP-PK domain-like"/>
    <property type="match status" value="1"/>
</dbReference>
<dbReference type="OrthoDB" id="5291399at2"/>
<dbReference type="Pfam" id="PF00596">
    <property type="entry name" value="Aldolase_II"/>
    <property type="match status" value="1"/>
</dbReference>
<dbReference type="GO" id="GO:0051015">
    <property type="term" value="F:actin filament binding"/>
    <property type="evidence" value="ECO:0007669"/>
    <property type="project" value="TreeGrafter"/>
</dbReference>
<sequence length="261" mass="28670">MESKIVPTIWPKGKELPPPRESIAEERLYRKQRLAAACRIFGKLGFDMGGAGHITVRDPGDPTHFWVNPYTVPFGHITVSSLIMVNHEGRRVEGEGQLNRAAFAIHARLHEARPDVLAAAHSHSIHGKTWSTLGRTLDPLTQDACAFYQDHRVFSAFSGVVYDTDEGDRIAEALGDGKAVILQNHGLLTVGGSIESAVWRYIGMENAAQVQLAAEAVGTPIPIPHDVAIKTRGQIGSEIAGIYGFKPYWDMVIRDEPDLFD</sequence>
<comment type="similarity">
    <text evidence="1">Belongs to the aldolase class II family.</text>
</comment>
<feature type="domain" description="Class II aldolase/adducin N-terminal" evidence="2">
    <location>
        <begin position="32"/>
        <end position="212"/>
    </location>
</feature>
<dbReference type="RefSeq" id="WP_127743674.1">
    <property type="nucleotide sequence ID" value="NZ_SACN01000001.1"/>
</dbReference>
<dbReference type="InterPro" id="IPR051017">
    <property type="entry name" value="Aldolase-II_Adducin_sf"/>
</dbReference>
<dbReference type="NCBIfam" id="NF004855">
    <property type="entry name" value="PRK06208.1"/>
    <property type="match status" value="1"/>
</dbReference>
<accession>A0A437M9I6</accession>
<comment type="caution">
    <text evidence="3">The sequence shown here is derived from an EMBL/GenBank/DDBJ whole genome shotgun (WGS) entry which is preliminary data.</text>
</comment>
<keyword evidence="4" id="KW-1185">Reference proteome</keyword>
<name>A0A437M9I6_9SPHN</name>
<dbReference type="InterPro" id="IPR036409">
    <property type="entry name" value="Aldolase_II/adducin_N_sf"/>
</dbReference>
<organism evidence="3 4">
    <name type="scientific">Sphingomonas crocodyli</name>
    <dbReference type="NCBI Taxonomy" id="1979270"/>
    <lineage>
        <taxon>Bacteria</taxon>
        <taxon>Pseudomonadati</taxon>
        <taxon>Pseudomonadota</taxon>
        <taxon>Alphaproteobacteria</taxon>
        <taxon>Sphingomonadales</taxon>
        <taxon>Sphingomonadaceae</taxon>
        <taxon>Sphingomonas</taxon>
    </lineage>
</organism>
<dbReference type="PANTHER" id="PTHR10672">
    <property type="entry name" value="ADDUCIN"/>
    <property type="match status" value="1"/>
</dbReference>
<gene>
    <name evidence="3" type="ORF">EOD43_10810</name>
</gene>
<dbReference type="PANTHER" id="PTHR10672:SF3">
    <property type="entry name" value="PROTEIN HU-LI TAI SHAO"/>
    <property type="match status" value="1"/>
</dbReference>
<reference evidence="3 4" key="1">
    <citation type="submission" date="2019-01" db="EMBL/GenBank/DDBJ databases">
        <authorList>
            <person name="Chen W.-M."/>
        </authorList>
    </citation>
    <scope>NUCLEOTIDE SEQUENCE [LARGE SCALE GENOMIC DNA]</scope>
    <source>
        <strain evidence="3 4">CCP-7</strain>
    </source>
</reference>
<evidence type="ECO:0000256" key="1">
    <source>
        <dbReference type="ARBA" id="ARBA00037961"/>
    </source>
</evidence>
<dbReference type="FunFam" id="3.40.225.10:FF:000009">
    <property type="entry name" value="Class II aldolase/adducin N-terminal"/>
    <property type="match status" value="1"/>
</dbReference>
<dbReference type="Gene3D" id="3.40.225.10">
    <property type="entry name" value="Class II aldolase/adducin N-terminal domain"/>
    <property type="match status" value="1"/>
</dbReference>
<evidence type="ECO:0000313" key="3">
    <source>
        <dbReference type="EMBL" id="RVT94309.1"/>
    </source>
</evidence>
<protein>
    <submittedName>
        <fullName evidence="3">Class II aldolase/adducin family protein</fullName>
    </submittedName>
</protein>
<dbReference type="Proteomes" id="UP000282971">
    <property type="component" value="Unassembled WGS sequence"/>
</dbReference>